<proteinExistence type="predicted"/>
<reference evidence="1" key="1">
    <citation type="submission" date="2021-05" db="EMBL/GenBank/DDBJ databases">
        <authorList>
            <person name="Alioto T."/>
            <person name="Alioto T."/>
            <person name="Gomez Garrido J."/>
        </authorList>
    </citation>
    <scope>NUCLEOTIDE SEQUENCE</scope>
</reference>
<name>A0A8D8B4E3_CULPI</name>
<accession>A0A8D8B4E3</accession>
<protein>
    <submittedName>
        <fullName evidence="1">(northern house mosquito) hypothetical protein</fullName>
    </submittedName>
</protein>
<sequence length="115" mass="12423">MSYSLALADSLDCLRLQRQNISRSTANRPATMQETTIAISVGSSTKAASWISEGPMSASMYSPQYSWLIFRHSLTRTLGFSSSSSAGNGISSSPVPSDRPLLRRFATKCSILLSL</sequence>
<dbReference type="EMBL" id="HBUE01052535">
    <property type="protein sequence ID" value="CAG6465186.1"/>
    <property type="molecule type" value="Transcribed_RNA"/>
</dbReference>
<organism evidence="1">
    <name type="scientific">Culex pipiens</name>
    <name type="common">House mosquito</name>
    <dbReference type="NCBI Taxonomy" id="7175"/>
    <lineage>
        <taxon>Eukaryota</taxon>
        <taxon>Metazoa</taxon>
        <taxon>Ecdysozoa</taxon>
        <taxon>Arthropoda</taxon>
        <taxon>Hexapoda</taxon>
        <taxon>Insecta</taxon>
        <taxon>Pterygota</taxon>
        <taxon>Neoptera</taxon>
        <taxon>Endopterygota</taxon>
        <taxon>Diptera</taxon>
        <taxon>Nematocera</taxon>
        <taxon>Culicoidea</taxon>
        <taxon>Culicidae</taxon>
        <taxon>Culicinae</taxon>
        <taxon>Culicini</taxon>
        <taxon>Culex</taxon>
        <taxon>Culex</taxon>
    </lineage>
</organism>
<evidence type="ECO:0000313" key="1">
    <source>
        <dbReference type="EMBL" id="CAG6465186.1"/>
    </source>
</evidence>
<dbReference type="AlphaFoldDB" id="A0A8D8B4E3"/>